<evidence type="ECO:0000256" key="1">
    <source>
        <dbReference type="SAM" id="MobiDB-lite"/>
    </source>
</evidence>
<dbReference type="EMBL" id="JBIBEG010000014">
    <property type="protein sequence ID" value="MFF5900672.1"/>
    <property type="molecule type" value="Genomic_DNA"/>
</dbReference>
<feature type="region of interest" description="Disordered" evidence="1">
    <location>
        <begin position="143"/>
        <end position="165"/>
    </location>
</feature>
<comment type="caution">
    <text evidence="2">The sequence shown here is derived from an EMBL/GenBank/DDBJ whole genome shotgun (WGS) entry which is preliminary data.</text>
</comment>
<dbReference type="RefSeq" id="WP_387908839.1">
    <property type="nucleotide sequence ID" value="NZ_JBIBEG010000014.1"/>
</dbReference>
<feature type="compositionally biased region" description="Basic residues" evidence="1">
    <location>
        <begin position="143"/>
        <end position="159"/>
    </location>
</feature>
<protein>
    <submittedName>
        <fullName evidence="2">Uncharacterized protein</fullName>
    </submittedName>
</protein>
<name>A0ABW6XG65_9ACTN</name>
<reference evidence="2 3" key="1">
    <citation type="submission" date="2024-10" db="EMBL/GenBank/DDBJ databases">
        <title>The Natural Products Discovery Center: Release of the First 8490 Sequenced Strains for Exploring Actinobacteria Biosynthetic Diversity.</title>
        <authorList>
            <person name="Kalkreuter E."/>
            <person name="Kautsar S.A."/>
            <person name="Yang D."/>
            <person name="Bader C.D."/>
            <person name="Teijaro C.N."/>
            <person name="Fluegel L."/>
            <person name="Davis C.M."/>
            <person name="Simpson J.R."/>
            <person name="Lauterbach L."/>
            <person name="Steele A.D."/>
            <person name="Gui C."/>
            <person name="Meng S."/>
            <person name="Li G."/>
            <person name="Viehrig K."/>
            <person name="Ye F."/>
            <person name="Su P."/>
            <person name="Kiefer A.F."/>
            <person name="Nichols A."/>
            <person name="Cepeda A.J."/>
            <person name="Yan W."/>
            <person name="Fan B."/>
            <person name="Jiang Y."/>
            <person name="Adhikari A."/>
            <person name="Zheng C.-J."/>
            <person name="Schuster L."/>
            <person name="Cowan T.M."/>
            <person name="Smanski M.J."/>
            <person name="Chevrette M.G."/>
            <person name="De Carvalho L.P.S."/>
            <person name="Shen B."/>
        </authorList>
    </citation>
    <scope>NUCLEOTIDE SEQUENCE [LARGE SCALE GENOMIC DNA]</scope>
    <source>
        <strain evidence="2 3">NPDC012540</strain>
    </source>
</reference>
<dbReference type="Proteomes" id="UP001602322">
    <property type="component" value="Unassembled WGS sequence"/>
</dbReference>
<sequence length="165" mass="18943">MTDECFDEEPPEHLRYRRYLQDLEDVPAADEAALVAAVLRDPDVSMAEAAVNRHLECRAAHLLTDSAFTDWAQTLAMTIGDRPFLARRLREWCLLRAIAWDEPWTAEELTTASDWFQRTATVLLAVTSPEALSLLAERGRTRRVRNAASRRLHHSHHHRPDSIHK</sequence>
<keyword evidence="3" id="KW-1185">Reference proteome</keyword>
<gene>
    <name evidence="2" type="ORF">ACFY8O_32780</name>
</gene>
<evidence type="ECO:0000313" key="3">
    <source>
        <dbReference type="Proteomes" id="UP001602322"/>
    </source>
</evidence>
<accession>A0ABW6XG65</accession>
<organism evidence="2 3">
    <name type="scientific">Streptomyces argenteolus</name>
    <dbReference type="NCBI Taxonomy" id="67274"/>
    <lineage>
        <taxon>Bacteria</taxon>
        <taxon>Bacillati</taxon>
        <taxon>Actinomycetota</taxon>
        <taxon>Actinomycetes</taxon>
        <taxon>Kitasatosporales</taxon>
        <taxon>Streptomycetaceae</taxon>
        <taxon>Streptomyces</taxon>
    </lineage>
</organism>
<proteinExistence type="predicted"/>
<evidence type="ECO:0000313" key="2">
    <source>
        <dbReference type="EMBL" id="MFF5900672.1"/>
    </source>
</evidence>